<dbReference type="GO" id="GO:0005049">
    <property type="term" value="F:nuclear export signal receptor activity"/>
    <property type="evidence" value="ECO:0007669"/>
    <property type="project" value="InterPro"/>
</dbReference>
<keyword evidence="3" id="KW-0813">Transport</keyword>
<dbReference type="AlphaFoldDB" id="A0A4P9W612"/>
<accession>A0A4P9W612</accession>
<dbReference type="InterPro" id="IPR014877">
    <property type="entry name" value="XPO1_C_dom"/>
</dbReference>
<dbReference type="Proteomes" id="UP000269721">
    <property type="component" value="Unassembled WGS sequence"/>
</dbReference>
<proteinExistence type="inferred from homology"/>
<dbReference type="OrthoDB" id="27218at2759"/>
<protein>
    <recommendedName>
        <fullName evidence="7">Exportin-1</fullName>
    </recommendedName>
</protein>
<evidence type="ECO:0000313" key="10">
    <source>
        <dbReference type="EMBL" id="RKO87879.1"/>
    </source>
</evidence>
<keyword evidence="5" id="KW-0653">Protein transport</keyword>
<dbReference type="GO" id="GO:0051028">
    <property type="term" value="P:mRNA transport"/>
    <property type="evidence" value="ECO:0007669"/>
    <property type="project" value="UniProtKB-KW"/>
</dbReference>
<dbReference type="GO" id="GO:0005737">
    <property type="term" value="C:cytoplasm"/>
    <property type="evidence" value="ECO:0007669"/>
    <property type="project" value="TreeGrafter"/>
</dbReference>
<evidence type="ECO:0000313" key="11">
    <source>
        <dbReference type="Proteomes" id="UP000269721"/>
    </source>
</evidence>
<dbReference type="PANTHER" id="PTHR11223">
    <property type="entry name" value="EXPORTIN 1/5"/>
    <property type="match status" value="1"/>
</dbReference>
<reference evidence="11" key="1">
    <citation type="journal article" date="2018" name="Nat. Microbiol.">
        <title>Leveraging single-cell genomics to expand the fungal tree of life.</title>
        <authorList>
            <person name="Ahrendt S.R."/>
            <person name="Quandt C.A."/>
            <person name="Ciobanu D."/>
            <person name="Clum A."/>
            <person name="Salamov A."/>
            <person name="Andreopoulos B."/>
            <person name="Cheng J.F."/>
            <person name="Woyke T."/>
            <person name="Pelin A."/>
            <person name="Henrissat B."/>
            <person name="Reynolds N.K."/>
            <person name="Benny G.L."/>
            <person name="Smith M.E."/>
            <person name="James T.Y."/>
            <person name="Grigoriev I.V."/>
        </authorList>
    </citation>
    <scope>NUCLEOTIDE SEQUENCE [LARGE SCALE GENOMIC DNA]</scope>
</reference>
<dbReference type="EMBL" id="KZ997098">
    <property type="protein sequence ID" value="RKO87879.1"/>
    <property type="molecule type" value="Genomic_DNA"/>
</dbReference>
<sequence>MVKPEEVLIVENDEGEIVRELMKESDTITLYKSMKEVLVYLTHLDVENTEEIMSAKLARQMDGTEWSWDNLNKLCWAIGSISGAMNDEVEKKFLVTVIKDLLGLCEIKRGKENKAVVASNIMYIVGQYPRFLKQHWKFLKTVVNKLFEFMHELHDGVQDMACDTFIKISQKCKRHFVIQHPHEIMPYIEEILGTIDGITSDLQPQQVHTFYEAVGHMISAQQNKAQQDRLIEKLMELPNRAWTAMMTQARQNTDSLNSPDNIKVLGNVLKTNVAACSSIGAPFITQIGHIFLDLLALYKAVSSLVSEAIAAAGPIATKTPRVRGMRTIKKEILKLIETYISKAENLASVNSEMIPPLFEAVLTDYARSVEPAKDAEVLNVMASIVTRLEVVIVDKIPIILEATFECTLNMINKNFEEYPEHRVAFFKLLQATNKFCFEALIRMPPNQFRLFLDSIVWAIKHTMRDISDIGLTIVLEILTNINAHPDASIVNAFYSAYFLSILQDIFFVLTNAFHKSGFKLQIMILGHMFATVDSGQITAPLFNPATVPNPAMTNQEFIREYVVNLLQTAFPHIQPAQVRKFVFGLFENKDQNVFRGHVRDFLVTLKEFSGDDNSDLYIDEREAEAARKKQIEREAALRIPGMIKPSERPDADDGMTD</sequence>
<evidence type="ECO:0000256" key="2">
    <source>
        <dbReference type="ARBA" id="ARBA00009466"/>
    </source>
</evidence>
<evidence type="ECO:0000256" key="8">
    <source>
        <dbReference type="SAM" id="MobiDB-lite"/>
    </source>
</evidence>
<evidence type="ECO:0000256" key="1">
    <source>
        <dbReference type="ARBA" id="ARBA00004123"/>
    </source>
</evidence>
<dbReference type="GO" id="GO:0006611">
    <property type="term" value="P:protein export from nucleus"/>
    <property type="evidence" value="ECO:0007669"/>
    <property type="project" value="InterPro"/>
</dbReference>
<dbReference type="PANTHER" id="PTHR11223:SF2">
    <property type="entry name" value="EXPORTIN-1"/>
    <property type="match status" value="1"/>
</dbReference>
<dbReference type="Gene3D" id="1.25.10.10">
    <property type="entry name" value="Leucine-rich Repeat Variant"/>
    <property type="match status" value="2"/>
</dbReference>
<dbReference type="Pfam" id="PF18784">
    <property type="entry name" value="CRM1_repeat_2"/>
    <property type="match status" value="1"/>
</dbReference>
<dbReference type="InterPro" id="IPR041235">
    <property type="entry name" value="Exp1_repeat_2"/>
</dbReference>
<dbReference type="Pfam" id="PF08767">
    <property type="entry name" value="CRM1_C"/>
    <property type="match status" value="1"/>
</dbReference>
<dbReference type="GO" id="GO:0000056">
    <property type="term" value="P:ribosomal small subunit export from nucleus"/>
    <property type="evidence" value="ECO:0007669"/>
    <property type="project" value="TreeGrafter"/>
</dbReference>
<evidence type="ECO:0000256" key="5">
    <source>
        <dbReference type="ARBA" id="ARBA00022927"/>
    </source>
</evidence>
<dbReference type="FunFam" id="1.25.10.10:FF:001255">
    <property type="entry name" value="Exportin 1"/>
    <property type="match status" value="1"/>
</dbReference>
<dbReference type="InterPro" id="IPR011989">
    <property type="entry name" value="ARM-like"/>
</dbReference>
<dbReference type="InterPro" id="IPR016024">
    <property type="entry name" value="ARM-type_fold"/>
</dbReference>
<evidence type="ECO:0000259" key="9">
    <source>
        <dbReference type="SMART" id="SM01102"/>
    </source>
</evidence>
<comment type="similarity">
    <text evidence="2">Belongs to the exportin family.</text>
</comment>
<dbReference type="SUPFAM" id="SSF48371">
    <property type="entry name" value="ARM repeat"/>
    <property type="match status" value="2"/>
</dbReference>
<evidence type="ECO:0000256" key="3">
    <source>
        <dbReference type="ARBA" id="ARBA00022448"/>
    </source>
</evidence>
<feature type="region of interest" description="Disordered" evidence="8">
    <location>
        <begin position="636"/>
        <end position="657"/>
    </location>
</feature>
<gene>
    <name evidence="10" type="ORF">BDK51DRAFT_35892</name>
</gene>
<dbReference type="GO" id="GO:0005634">
    <property type="term" value="C:nucleus"/>
    <property type="evidence" value="ECO:0007669"/>
    <property type="project" value="UniProtKB-SubCell"/>
</dbReference>
<dbReference type="Pfam" id="PF18787">
    <property type="entry name" value="CRM1_repeat_3"/>
    <property type="match status" value="1"/>
</dbReference>
<keyword evidence="6" id="KW-0539">Nucleus</keyword>
<evidence type="ECO:0000256" key="4">
    <source>
        <dbReference type="ARBA" id="ARBA00022816"/>
    </source>
</evidence>
<name>A0A4P9W612_9FUNG</name>
<keyword evidence="4" id="KW-0509">mRNA transport</keyword>
<dbReference type="InterPro" id="IPR040485">
    <property type="entry name" value="XPO1_repeat_3"/>
</dbReference>
<evidence type="ECO:0000256" key="7">
    <source>
        <dbReference type="ARBA" id="ARBA00073514"/>
    </source>
</evidence>
<dbReference type="InterPro" id="IPR045065">
    <property type="entry name" value="XPO1/5"/>
</dbReference>
<comment type="subcellular location">
    <subcellularLocation>
        <location evidence="1">Nucleus</location>
    </subcellularLocation>
</comment>
<organism evidence="10 11">
    <name type="scientific">Blyttiomyces helicus</name>
    <dbReference type="NCBI Taxonomy" id="388810"/>
    <lineage>
        <taxon>Eukaryota</taxon>
        <taxon>Fungi</taxon>
        <taxon>Fungi incertae sedis</taxon>
        <taxon>Chytridiomycota</taxon>
        <taxon>Chytridiomycota incertae sedis</taxon>
        <taxon>Chytridiomycetes</taxon>
        <taxon>Chytridiomycetes incertae sedis</taxon>
        <taxon>Blyttiomyces</taxon>
    </lineage>
</organism>
<dbReference type="SMART" id="SM01102">
    <property type="entry name" value="CRM1_C"/>
    <property type="match status" value="1"/>
</dbReference>
<dbReference type="GO" id="GO:0000055">
    <property type="term" value="P:ribosomal large subunit export from nucleus"/>
    <property type="evidence" value="ECO:0007669"/>
    <property type="project" value="TreeGrafter"/>
</dbReference>
<feature type="domain" description="Exportin-1 C-terminal" evidence="9">
    <location>
        <begin position="286"/>
        <end position="610"/>
    </location>
</feature>
<keyword evidence="11" id="KW-1185">Reference proteome</keyword>
<evidence type="ECO:0000256" key="6">
    <source>
        <dbReference type="ARBA" id="ARBA00023242"/>
    </source>
</evidence>